<evidence type="ECO:0000256" key="1">
    <source>
        <dbReference type="ARBA" id="ARBA00010481"/>
    </source>
</evidence>
<dbReference type="Proteomes" id="UP000327085">
    <property type="component" value="Chromosome 1"/>
</dbReference>
<feature type="compositionally biased region" description="Polar residues" evidence="8">
    <location>
        <begin position="77"/>
        <end position="95"/>
    </location>
</feature>
<dbReference type="FunFam" id="3.40.50.11340:FF:000005">
    <property type="entry name" value="Galactoside 2-alpha-L-fucosyltransferase"/>
    <property type="match status" value="1"/>
</dbReference>
<proteinExistence type="inferred from homology"/>
<dbReference type="OMA" id="TRYYKAY"/>
<dbReference type="GO" id="GO:0071555">
    <property type="term" value="P:cell wall organization"/>
    <property type="evidence" value="ECO:0007669"/>
    <property type="project" value="UniProtKB-UniRule"/>
</dbReference>
<accession>A0A5E4EXN5</accession>
<evidence type="ECO:0000256" key="8">
    <source>
        <dbReference type="SAM" id="MobiDB-lite"/>
    </source>
</evidence>
<dbReference type="GO" id="GO:0008107">
    <property type="term" value="F:galactoside 2-alpha-L-fucosyltransferase activity"/>
    <property type="evidence" value="ECO:0007669"/>
    <property type="project" value="InterPro"/>
</dbReference>
<evidence type="ECO:0000256" key="7">
    <source>
        <dbReference type="RuleBase" id="RU367004"/>
    </source>
</evidence>
<evidence type="ECO:0000256" key="4">
    <source>
        <dbReference type="ARBA" id="ARBA00023034"/>
    </source>
</evidence>
<keyword evidence="4 7" id="KW-0333">Golgi apparatus</keyword>
<dbReference type="EC" id="2.4.1.-" evidence="7"/>
<reference evidence="10" key="1">
    <citation type="journal article" date="2020" name="Plant J.">
        <title>Transposons played a major role in the diversification between the closely related almond and peach genomes: results from the almond genome sequence.</title>
        <authorList>
            <person name="Alioto T."/>
            <person name="Alexiou K.G."/>
            <person name="Bardil A."/>
            <person name="Barteri F."/>
            <person name="Castanera R."/>
            <person name="Cruz F."/>
            <person name="Dhingra A."/>
            <person name="Duval H."/>
            <person name="Fernandez I Marti A."/>
            <person name="Frias L."/>
            <person name="Galan B."/>
            <person name="Garcia J.L."/>
            <person name="Howad W."/>
            <person name="Gomez-Garrido J."/>
            <person name="Gut M."/>
            <person name="Julca I."/>
            <person name="Morata J."/>
            <person name="Puigdomenech P."/>
            <person name="Ribeca P."/>
            <person name="Rubio Cabetas M.J."/>
            <person name="Vlasova A."/>
            <person name="Wirthensohn M."/>
            <person name="Garcia-Mas J."/>
            <person name="Gabaldon T."/>
            <person name="Casacuberta J.M."/>
            <person name="Arus P."/>
        </authorList>
    </citation>
    <scope>NUCLEOTIDE SEQUENCE [LARGE SCALE GENOMIC DNA]</scope>
    <source>
        <strain evidence="10">cv. Texas</strain>
    </source>
</reference>
<evidence type="ECO:0000256" key="3">
    <source>
        <dbReference type="ARBA" id="ARBA00022679"/>
    </source>
</evidence>
<dbReference type="PANTHER" id="PTHR31889">
    <property type="entry name" value="FUCOSYLTRANSFERASE 2-RELATED"/>
    <property type="match status" value="1"/>
</dbReference>
<protein>
    <recommendedName>
        <fullName evidence="7">Fucosyltransferase</fullName>
        <ecNumber evidence="7">2.4.1.-</ecNumber>
    </recommendedName>
</protein>
<dbReference type="PANTHER" id="PTHR31889:SF74">
    <property type="entry name" value="GALACTOSIDE 2-ALPHA-L-FUCOSYLTRANSFERASE"/>
    <property type="match status" value="1"/>
</dbReference>
<dbReference type="InterPro" id="IPR004938">
    <property type="entry name" value="XG_FTase"/>
</dbReference>
<dbReference type="AlphaFoldDB" id="A0A5E4EXN5"/>
<dbReference type="FunCoup" id="A0A5E4EXN5">
    <property type="interactions" value="1382"/>
</dbReference>
<name>A0A5E4EXN5_PRUDU</name>
<dbReference type="Gramene" id="VVA20525">
    <property type="protein sequence ID" value="VVA20525"/>
    <property type="gene ID" value="Prudul26B008183"/>
</dbReference>
<organism evidence="9 10">
    <name type="scientific">Prunus dulcis</name>
    <name type="common">Almond</name>
    <name type="synonym">Amygdalus dulcis</name>
    <dbReference type="NCBI Taxonomy" id="3755"/>
    <lineage>
        <taxon>Eukaryota</taxon>
        <taxon>Viridiplantae</taxon>
        <taxon>Streptophyta</taxon>
        <taxon>Embryophyta</taxon>
        <taxon>Tracheophyta</taxon>
        <taxon>Spermatophyta</taxon>
        <taxon>Magnoliopsida</taxon>
        <taxon>eudicotyledons</taxon>
        <taxon>Gunneridae</taxon>
        <taxon>Pentapetalae</taxon>
        <taxon>rosids</taxon>
        <taxon>fabids</taxon>
        <taxon>Rosales</taxon>
        <taxon>Rosaceae</taxon>
        <taxon>Amygdaloideae</taxon>
        <taxon>Amygdaleae</taxon>
        <taxon>Prunus</taxon>
    </lineage>
</organism>
<keyword evidence="3 7" id="KW-0808">Transferase</keyword>
<keyword evidence="6 7" id="KW-0961">Cell wall biogenesis/degradation</keyword>
<evidence type="ECO:0000256" key="2">
    <source>
        <dbReference type="ARBA" id="ARBA00022676"/>
    </source>
</evidence>
<gene>
    <name evidence="9" type="ORF">ALMOND_2B008183</name>
</gene>
<dbReference type="InParanoid" id="A0A5E4EXN5"/>
<keyword evidence="7" id="KW-0812">Transmembrane</keyword>
<sequence length="579" mass="65729">MDLSVSRSRRRISPYNTILATLVAPLKSGLITTMNLMKILAALLVSLPVLVTLSLVLRSPPPDRIKGFADARVIQRLTPNDTSSSNSEDGFSDHTQMPKDTLHDGLIASGFDEGSCLSRYQSNLYRKISPHKPSSYLLSRLRNYEHLHKKCGPHTKSYKTAMARLKSSDQGNSSVGGSSECKYVVWISYSGLGNKILTITSAFLYALLTNRVLLVDPGKDMADLFCEPFPENSWLLSKDFSIKEKFNKFDQKSPHCYGNMLKNKKNTSSEFVPLFLYLHLAHDYDEQDKLFFCDEYQSLTGKVPWLIMRTDNYFVPSLFLMPSFEQELEKLFPEKETVFHHLGRYLFHPSNHVWGLITRYYQAHLAKADERIGIQVRTFESGPSPRQHVMNQIYACVFKEKLLPQVDKQKPVVTAPSGIPKLKSVLITSLTSGYSENMRNMYWEHPTVNGDLIGVFQPSHEGHQQTDKNLHDRKAWAEMYLLSLCDVLVTSAWSTFGYVAQGLGGLKPWILYKPENQTMPNPPCHQVMSMEPCFHAPPFYDCKAKRGVDTGALVPHVRHCEDMSWGLKIVGSHESHDQL</sequence>
<dbReference type="EMBL" id="CABIKO010000044">
    <property type="protein sequence ID" value="VVA20525.1"/>
    <property type="molecule type" value="Genomic_DNA"/>
</dbReference>
<evidence type="ECO:0000256" key="6">
    <source>
        <dbReference type="ARBA" id="ARBA00023316"/>
    </source>
</evidence>
<feature type="transmembrane region" description="Helical" evidence="7">
    <location>
        <begin position="36"/>
        <end position="57"/>
    </location>
</feature>
<dbReference type="Gene3D" id="3.40.50.11340">
    <property type="match status" value="1"/>
</dbReference>
<comment type="subcellular location">
    <subcellularLocation>
        <location evidence="7">Golgi apparatus</location>
        <location evidence="7">Golgi stack membrane</location>
        <topology evidence="7">Single-pass type II membrane protein</topology>
    </subcellularLocation>
</comment>
<comment type="function">
    <text evidence="7">May be involved in cell wall biosynthesis.</text>
</comment>
<evidence type="ECO:0000256" key="5">
    <source>
        <dbReference type="ARBA" id="ARBA00023180"/>
    </source>
</evidence>
<evidence type="ECO:0000313" key="9">
    <source>
        <dbReference type="EMBL" id="VVA20525.1"/>
    </source>
</evidence>
<keyword evidence="7" id="KW-0472">Membrane</keyword>
<dbReference type="GO" id="GO:0042546">
    <property type="term" value="P:cell wall biogenesis"/>
    <property type="evidence" value="ECO:0007669"/>
    <property type="project" value="InterPro"/>
</dbReference>
<dbReference type="GO" id="GO:0009969">
    <property type="term" value="P:xyloglucan biosynthetic process"/>
    <property type="evidence" value="ECO:0007669"/>
    <property type="project" value="TreeGrafter"/>
</dbReference>
<feature type="region of interest" description="Disordered" evidence="8">
    <location>
        <begin position="77"/>
        <end position="96"/>
    </location>
</feature>
<dbReference type="Pfam" id="PF03254">
    <property type="entry name" value="XG_FTase"/>
    <property type="match status" value="1"/>
</dbReference>
<comment type="similarity">
    <text evidence="1 7">Belongs to the glycosyltransferase 37 family.</text>
</comment>
<evidence type="ECO:0000313" key="10">
    <source>
        <dbReference type="Proteomes" id="UP000327085"/>
    </source>
</evidence>
<keyword evidence="5" id="KW-0325">Glycoprotein</keyword>
<keyword evidence="2 7" id="KW-0328">Glycosyltransferase</keyword>
<dbReference type="GO" id="GO:0032580">
    <property type="term" value="C:Golgi cisterna membrane"/>
    <property type="evidence" value="ECO:0007669"/>
    <property type="project" value="UniProtKB-SubCell"/>
</dbReference>
<keyword evidence="7" id="KW-1133">Transmembrane helix</keyword>